<feature type="domain" description="YgjP-like metallopeptidase" evidence="1">
    <location>
        <begin position="29"/>
        <end position="227"/>
    </location>
</feature>
<dbReference type="AlphaFoldDB" id="A0A369TGX7"/>
<protein>
    <submittedName>
        <fullName evidence="2">M48 family peptidase</fullName>
    </submittedName>
</protein>
<name>A0A369TGX7_9PROT</name>
<reference evidence="2 3" key="1">
    <citation type="submission" date="2018-07" db="EMBL/GenBank/DDBJ databases">
        <title>Venubactetium sediminum gen. nov., sp. nov., isolated from a marine solar saltern.</title>
        <authorList>
            <person name="Wang S."/>
        </authorList>
    </citation>
    <scope>NUCLEOTIDE SEQUENCE [LARGE SCALE GENOMIC DNA]</scope>
    <source>
        <strain evidence="2 3">WD2A32</strain>
    </source>
</reference>
<dbReference type="InterPro" id="IPR053136">
    <property type="entry name" value="UTP_pyrophosphatase-like"/>
</dbReference>
<organism evidence="2 3">
    <name type="scientific">Ferruginivarius sediminum</name>
    <dbReference type="NCBI Taxonomy" id="2661937"/>
    <lineage>
        <taxon>Bacteria</taxon>
        <taxon>Pseudomonadati</taxon>
        <taxon>Pseudomonadota</taxon>
        <taxon>Alphaproteobacteria</taxon>
        <taxon>Rhodospirillales</taxon>
        <taxon>Rhodospirillaceae</taxon>
        <taxon>Ferruginivarius</taxon>
    </lineage>
</organism>
<dbReference type="Proteomes" id="UP000253941">
    <property type="component" value="Unassembled WGS sequence"/>
</dbReference>
<gene>
    <name evidence="2" type="ORF">DRB17_02785</name>
</gene>
<comment type="caution">
    <text evidence="2">The sequence shown here is derived from an EMBL/GenBank/DDBJ whole genome shotgun (WGS) entry which is preliminary data.</text>
</comment>
<proteinExistence type="predicted"/>
<dbReference type="PANTHER" id="PTHR30399:SF1">
    <property type="entry name" value="UTP PYROPHOSPHATASE"/>
    <property type="match status" value="1"/>
</dbReference>
<evidence type="ECO:0000313" key="3">
    <source>
        <dbReference type="Proteomes" id="UP000253941"/>
    </source>
</evidence>
<evidence type="ECO:0000259" key="1">
    <source>
        <dbReference type="Pfam" id="PF01863"/>
    </source>
</evidence>
<dbReference type="Pfam" id="PF01863">
    <property type="entry name" value="YgjP-like"/>
    <property type="match status" value="1"/>
</dbReference>
<dbReference type="EMBL" id="QPMH01000002">
    <property type="protein sequence ID" value="RDD63387.1"/>
    <property type="molecule type" value="Genomic_DNA"/>
</dbReference>
<sequence length="235" mass="26845">MSRRAPETQMLRIEDRELPVDVRTHPTARRMTLRVDRASGRLRLTLPPGVGVAEGLQFAERHRGWVRARLAELPDQVPFADGARLPILGDEHEVRHRPEMRAGVWREAGVIHVSGAGEHLPRRLRDFLRKEARTEIAPRVRDLATRVGRPAGRITLRDTSSRWGSCTARGDLSFSWRLIFAPEAVLHYVVAHEVAHLVHLNHGPKFWALVDELIDDVAGPRRWLRRHGAELMRYG</sequence>
<evidence type="ECO:0000313" key="2">
    <source>
        <dbReference type="EMBL" id="RDD63387.1"/>
    </source>
</evidence>
<keyword evidence="3" id="KW-1185">Reference proteome</keyword>
<dbReference type="CDD" id="cd07344">
    <property type="entry name" value="M48_yhfN_like"/>
    <property type="match status" value="1"/>
</dbReference>
<dbReference type="InterPro" id="IPR002725">
    <property type="entry name" value="YgjP-like_metallopeptidase"/>
</dbReference>
<accession>A0A369TGX7</accession>
<dbReference type="Gene3D" id="3.30.2010.10">
    <property type="entry name" value="Metalloproteases ('zincins'), catalytic domain"/>
    <property type="match status" value="1"/>
</dbReference>
<dbReference type="PANTHER" id="PTHR30399">
    <property type="entry name" value="UNCHARACTERIZED PROTEIN YGJP"/>
    <property type="match status" value="1"/>
</dbReference>